<protein>
    <recommendedName>
        <fullName evidence="5">DUF4900 domain-containing protein</fullName>
    </recommendedName>
</protein>
<keyword evidence="4" id="KW-1185">Reference proteome</keyword>
<organism evidence="3 4">
    <name type="scientific">Deinococcus metalli</name>
    <dbReference type="NCBI Taxonomy" id="1141878"/>
    <lineage>
        <taxon>Bacteria</taxon>
        <taxon>Thermotogati</taxon>
        <taxon>Deinococcota</taxon>
        <taxon>Deinococci</taxon>
        <taxon>Deinococcales</taxon>
        <taxon>Deinococcaceae</taxon>
        <taxon>Deinococcus</taxon>
    </lineage>
</organism>
<comment type="caution">
    <text evidence="3">The sequence shown here is derived from an EMBL/GenBank/DDBJ whole genome shotgun (WGS) entry which is preliminary data.</text>
</comment>
<dbReference type="Pfam" id="PF16241">
    <property type="entry name" value="DUF4900"/>
    <property type="match status" value="1"/>
</dbReference>
<evidence type="ECO:0000313" key="3">
    <source>
        <dbReference type="EMBL" id="GHF45792.1"/>
    </source>
</evidence>
<dbReference type="Proteomes" id="UP000619376">
    <property type="component" value="Unassembled WGS sequence"/>
</dbReference>
<name>A0ABQ3JSU8_9DEIO</name>
<sequence length="688" mass="72089">MLRILHTRGMEFPRRTQGATLIVSLLFVMLILAVIMAVTAQVTLSTRRSSADQQRILAARYAAESGVAQVQARLRSMKALLDQSSIPASVGNSVVDARIRDLCGVPVLPPATPAGTPVCTFPATGLSGSAAQVGLFDLAVGSADFARQGFQNTSAADRERYWMSMFSGTAQQEYTGTDDGSTYRTAFGLVPTELRRYPEAYRLTFTVPSLTAQGSTPLAVQRVRARATTDGSDVTWSLWIGRPSFAKYALFTNHHFKSADAEGNGERINFTPLTLFSGPVHTNQHFLFNGNGSSQPVFWGPVTSAGCPDRSIGQVAMPDGTAAEGCTAAAQPGAYFDSSAQLFVGSATMTDSPDAPVSGTSAPQFRNTVRWDSDFVPLPSNNHNQNQAAREGGLYLTGDVAELRLYREVQGGAERQRITYVQAGKTVDLSYGADGQLWMLSGGTWVAASRDASGQFTTTGPQASFNGVISVEGGGIGNLNGGPDAEQPVPAGASIASFAGVTVAASGDVNVTSSLKYTTPPCSGENTATAPAPCDNLGAKNILGVYSSAGNVDLISPHGCEGDPGSCPSLPDNPEIDAVLMASQGAVQVRGYNQGPPLGRVKLLGGVIENYYGAFGQFNNAGTTHGYSRNVVYDQRTADGIAPPSFPTQQDWQITLSRAQPAGTAPDPDDGRGIRLQGDTVAVGEGGS</sequence>
<keyword evidence="2" id="KW-1133">Transmembrane helix</keyword>
<keyword evidence="2" id="KW-0812">Transmembrane</keyword>
<keyword evidence="2" id="KW-0472">Membrane</keyword>
<reference evidence="4" key="1">
    <citation type="journal article" date="2019" name="Int. J. Syst. Evol. Microbiol.">
        <title>The Global Catalogue of Microorganisms (GCM) 10K type strain sequencing project: providing services to taxonomists for standard genome sequencing and annotation.</title>
        <authorList>
            <consortium name="The Broad Institute Genomics Platform"/>
            <consortium name="The Broad Institute Genome Sequencing Center for Infectious Disease"/>
            <person name="Wu L."/>
            <person name="Ma J."/>
        </authorList>
    </citation>
    <scope>NUCLEOTIDE SEQUENCE [LARGE SCALE GENOMIC DNA]</scope>
    <source>
        <strain evidence="4">CGMCC 1.18437</strain>
    </source>
</reference>
<evidence type="ECO:0008006" key="5">
    <source>
        <dbReference type="Google" id="ProtNLM"/>
    </source>
</evidence>
<proteinExistence type="predicted"/>
<feature type="transmembrane region" description="Helical" evidence="2">
    <location>
        <begin position="21"/>
        <end position="44"/>
    </location>
</feature>
<dbReference type="InterPro" id="IPR032601">
    <property type="entry name" value="DUF4900"/>
</dbReference>
<feature type="region of interest" description="Disordered" evidence="1">
    <location>
        <begin position="656"/>
        <end position="688"/>
    </location>
</feature>
<dbReference type="EMBL" id="BNAJ01000005">
    <property type="protein sequence ID" value="GHF45792.1"/>
    <property type="molecule type" value="Genomic_DNA"/>
</dbReference>
<accession>A0ABQ3JSU8</accession>
<evidence type="ECO:0000256" key="1">
    <source>
        <dbReference type="SAM" id="MobiDB-lite"/>
    </source>
</evidence>
<evidence type="ECO:0000256" key="2">
    <source>
        <dbReference type="SAM" id="Phobius"/>
    </source>
</evidence>
<evidence type="ECO:0000313" key="4">
    <source>
        <dbReference type="Proteomes" id="UP000619376"/>
    </source>
</evidence>
<gene>
    <name evidence="3" type="ORF">GCM10017781_22740</name>
</gene>